<dbReference type="OrthoDB" id="97518at2759"/>
<evidence type="ECO:0000313" key="2">
    <source>
        <dbReference type="EMBL" id="TVU39954.1"/>
    </source>
</evidence>
<dbReference type="PANTHER" id="PTHR31087:SF87">
    <property type="entry name" value="PROTEIN LURP-ONE-RELATED 15"/>
    <property type="match status" value="1"/>
</dbReference>
<comment type="caution">
    <text evidence="2">The sequence shown here is derived from an EMBL/GenBank/DDBJ whole genome shotgun (WGS) entry which is preliminary data.</text>
</comment>
<dbReference type="SUPFAM" id="SSF54518">
    <property type="entry name" value="Tubby C-terminal domain-like"/>
    <property type="match status" value="1"/>
</dbReference>
<dbReference type="InterPro" id="IPR007612">
    <property type="entry name" value="LOR"/>
</dbReference>
<proteinExistence type="inferred from homology"/>
<evidence type="ECO:0008006" key="4">
    <source>
        <dbReference type="Google" id="ProtNLM"/>
    </source>
</evidence>
<dbReference type="Proteomes" id="UP000324897">
    <property type="component" value="Chromosome 4"/>
</dbReference>
<dbReference type="EMBL" id="RWGY01000007">
    <property type="protein sequence ID" value="TVU39954.1"/>
    <property type="molecule type" value="Genomic_DNA"/>
</dbReference>
<reference evidence="2 3" key="1">
    <citation type="journal article" date="2019" name="Sci. Rep.">
        <title>A high-quality genome of Eragrostis curvula grass provides insights into Poaceae evolution and supports new strategies to enhance forage quality.</title>
        <authorList>
            <person name="Carballo J."/>
            <person name="Santos B.A.C.M."/>
            <person name="Zappacosta D."/>
            <person name="Garbus I."/>
            <person name="Selva J.P."/>
            <person name="Gallo C.A."/>
            <person name="Diaz A."/>
            <person name="Albertini E."/>
            <person name="Caccamo M."/>
            <person name="Echenique V."/>
        </authorList>
    </citation>
    <scope>NUCLEOTIDE SEQUENCE [LARGE SCALE GENOMIC DNA]</scope>
    <source>
        <strain evidence="3">cv. Victoria</strain>
        <tissue evidence="2">Leaf</tissue>
    </source>
</reference>
<keyword evidence="3" id="KW-1185">Reference proteome</keyword>
<dbReference type="Gramene" id="TVU39954">
    <property type="protein sequence ID" value="TVU39954"/>
    <property type="gene ID" value="EJB05_13398"/>
</dbReference>
<dbReference type="InterPro" id="IPR038595">
    <property type="entry name" value="LOR_sf"/>
</dbReference>
<sequence>MAAPPPMLPALPAPAPTGGQLEPLPVVAPHYCVPYVVALNVKQDMSFAEGNFTITDANDAVVLRVKSPVFTIHNRRFLRDAADQPLLCMREKVFSLHNRWEVFRGDSYNDGDLLFTAKTTSVLQLFKTEMDIFLASNTAMEVCDFKMKGSFKERSCVFYLGNTNTMIAQMHRLHSVGSTVLGLDKFGITVFPNVDYVFIAALVVMLQEIHTDKND</sequence>
<evidence type="ECO:0000256" key="1">
    <source>
        <dbReference type="ARBA" id="ARBA00005437"/>
    </source>
</evidence>
<dbReference type="InterPro" id="IPR025659">
    <property type="entry name" value="Tubby-like_C"/>
</dbReference>
<dbReference type="AlphaFoldDB" id="A0A5J9VX91"/>
<comment type="similarity">
    <text evidence="1">Belongs to the LOR family.</text>
</comment>
<dbReference type="Gene3D" id="2.40.160.200">
    <property type="entry name" value="LURP1-related"/>
    <property type="match status" value="1"/>
</dbReference>
<dbReference type="Pfam" id="PF04525">
    <property type="entry name" value="LOR"/>
    <property type="match status" value="1"/>
</dbReference>
<protein>
    <recommendedName>
        <fullName evidence="4">Tubby C-terminal domain-containing protein</fullName>
    </recommendedName>
</protein>
<evidence type="ECO:0000313" key="3">
    <source>
        <dbReference type="Proteomes" id="UP000324897"/>
    </source>
</evidence>
<accession>A0A5J9VX91</accession>
<name>A0A5J9VX91_9POAL</name>
<organism evidence="2 3">
    <name type="scientific">Eragrostis curvula</name>
    <name type="common">weeping love grass</name>
    <dbReference type="NCBI Taxonomy" id="38414"/>
    <lineage>
        <taxon>Eukaryota</taxon>
        <taxon>Viridiplantae</taxon>
        <taxon>Streptophyta</taxon>
        <taxon>Embryophyta</taxon>
        <taxon>Tracheophyta</taxon>
        <taxon>Spermatophyta</taxon>
        <taxon>Magnoliopsida</taxon>
        <taxon>Liliopsida</taxon>
        <taxon>Poales</taxon>
        <taxon>Poaceae</taxon>
        <taxon>PACMAD clade</taxon>
        <taxon>Chloridoideae</taxon>
        <taxon>Eragrostideae</taxon>
        <taxon>Eragrostidinae</taxon>
        <taxon>Eragrostis</taxon>
    </lineage>
</organism>
<dbReference type="PANTHER" id="PTHR31087">
    <property type="match status" value="1"/>
</dbReference>
<gene>
    <name evidence="2" type="ORF">EJB05_13398</name>
</gene>